<dbReference type="InterPro" id="IPR020615">
    <property type="entry name" value="Thiolase_acyl_enz_int_AS"/>
</dbReference>
<dbReference type="PANTHER" id="PTHR18919:SF164">
    <property type="entry name" value="ACETYL-COA ACETYLTRANSFERASE"/>
    <property type="match status" value="1"/>
</dbReference>
<feature type="domain" description="Thiolase N-terminal" evidence="6">
    <location>
        <begin position="4"/>
        <end position="263"/>
    </location>
</feature>
<gene>
    <name evidence="8" type="ORF">EDI28_16375</name>
</gene>
<keyword evidence="9" id="KW-1185">Reference proteome</keyword>
<proteinExistence type="inferred from homology"/>
<evidence type="ECO:0000313" key="8">
    <source>
        <dbReference type="EMBL" id="RWX54657.1"/>
    </source>
</evidence>
<evidence type="ECO:0000256" key="1">
    <source>
        <dbReference type="ARBA" id="ARBA00010982"/>
    </source>
</evidence>
<dbReference type="OrthoDB" id="8951704at2"/>
<evidence type="ECO:0000256" key="3">
    <source>
        <dbReference type="ARBA" id="ARBA00023315"/>
    </source>
</evidence>
<dbReference type="PROSITE" id="PS00098">
    <property type="entry name" value="THIOLASE_1"/>
    <property type="match status" value="1"/>
</dbReference>
<dbReference type="CDD" id="cd00751">
    <property type="entry name" value="thiolase"/>
    <property type="match status" value="1"/>
</dbReference>
<dbReference type="PIRSF" id="PIRSF000429">
    <property type="entry name" value="Ac-CoA_Ac_transf"/>
    <property type="match status" value="1"/>
</dbReference>
<reference evidence="8 9" key="1">
    <citation type="submission" date="2018-11" db="EMBL/GenBank/DDBJ databases">
        <title>Photobacterium sp. BEI247 sp. nov., a marine bacterium isolated from Yongle Blue Hole in the South China Sea.</title>
        <authorList>
            <person name="Wang X."/>
        </authorList>
    </citation>
    <scope>NUCLEOTIDE SEQUENCE [LARGE SCALE GENOMIC DNA]</scope>
    <source>
        <strain evidence="9">BEI247</strain>
    </source>
</reference>
<accession>A0A3S3UKL5</accession>
<dbReference type="InterPro" id="IPR016039">
    <property type="entry name" value="Thiolase-like"/>
</dbReference>
<evidence type="ECO:0000259" key="6">
    <source>
        <dbReference type="Pfam" id="PF00108"/>
    </source>
</evidence>
<evidence type="ECO:0000256" key="2">
    <source>
        <dbReference type="ARBA" id="ARBA00022679"/>
    </source>
</evidence>
<evidence type="ECO:0000256" key="4">
    <source>
        <dbReference type="PIRSR" id="PIRSR000429-1"/>
    </source>
</evidence>
<dbReference type="InterPro" id="IPR020617">
    <property type="entry name" value="Thiolase_C"/>
</dbReference>
<dbReference type="InterPro" id="IPR002155">
    <property type="entry name" value="Thiolase"/>
</dbReference>
<comment type="similarity">
    <text evidence="1 5">Belongs to the thiolase-like superfamily. Thiolase family.</text>
</comment>
<dbReference type="NCBIfam" id="TIGR01930">
    <property type="entry name" value="AcCoA-C-Actrans"/>
    <property type="match status" value="1"/>
</dbReference>
<evidence type="ECO:0000313" key="9">
    <source>
        <dbReference type="Proteomes" id="UP000287563"/>
    </source>
</evidence>
<feature type="domain" description="Thiolase C-terminal" evidence="7">
    <location>
        <begin position="271"/>
        <end position="400"/>
    </location>
</feature>
<comment type="caution">
    <text evidence="8">The sequence shown here is derived from an EMBL/GenBank/DDBJ whole genome shotgun (WGS) entry which is preliminary data.</text>
</comment>
<dbReference type="InterPro" id="IPR020610">
    <property type="entry name" value="Thiolase_AS"/>
</dbReference>
<dbReference type="Pfam" id="PF00108">
    <property type="entry name" value="Thiolase_N"/>
    <property type="match status" value="1"/>
</dbReference>
<dbReference type="PANTHER" id="PTHR18919">
    <property type="entry name" value="ACETYL-COA C-ACYLTRANSFERASE"/>
    <property type="match status" value="1"/>
</dbReference>
<feature type="active site" description="Proton acceptor" evidence="4">
    <location>
        <position position="388"/>
    </location>
</feature>
<dbReference type="Pfam" id="PF02803">
    <property type="entry name" value="Thiolase_C"/>
    <property type="match status" value="1"/>
</dbReference>
<name>A0A3S3UKL5_9GAMM</name>
<feature type="active site" description="Proton acceptor" evidence="4">
    <location>
        <position position="358"/>
    </location>
</feature>
<dbReference type="Proteomes" id="UP000287563">
    <property type="component" value="Unassembled WGS sequence"/>
</dbReference>
<organism evidence="8 9">
    <name type="scientific">Photobacterium chitinilyticum</name>
    <dbReference type="NCBI Taxonomy" id="2485123"/>
    <lineage>
        <taxon>Bacteria</taxon>
        <taxon>Pseudomonadati</taxon>
        <taxon>Pseudomonadota</taxon>
        <taxon>Gammaproteobacteria</taxon>
        <taxon>Vibrionales</taxon>
        <taxon>Vibrionaceae</taxon>
        <taxon>Photobacterium</taxon>
    </lineage>
</organism>
<dbReference type="Gene3D" id="3.40.47.10">
    <property type="match status" value="2"/>
</dbReference>
<keyword evidence="2 5" id="KW-0808">Transferase</keyword>
<keyword evidence="3 5" id="KW-0012">Acyltransferase</keyword>
<dbReference type="EMBL" id="RJLM01000006">
    <property type="protein sequence ID" value="RWX54657.1"/>
    <property type="molecule type" value="Genomic_DNA"/>
</dbReference>
<dbReference type="GO" id="GO:0044281">
    <property type="term" value="P:small molecule metabolic process"/>
    <property type="evidence" value="ECO:0007669"/>
    <property type="project" value="UniProtKB-ARBA"/>
</dbReference>
<protein>
    <submittedName>
        <fullName evidence="8">Acetyl-CoA C-acetyltransferase</fullName>
    </submittedName>
</protein>
<dbReference type="PROSITE" id="PS00737">
    <property type="entry name" value="THIOLASE_2"/>
    <property type="match status" value="1"/>
</dbReference>
<feature type="active site" description="Acyl-thioester intermediate" evidence="4">
    <location>
        <position position="88"/>
    </location>
</feature>
<dbReference type="AlphaFoldDB" id="A0A3S3UKL5"/>
<dbReference type="InterPro" id="IPR020616">
    <property type="entry name" value="Thiolase_N"/>
</dbReference>
<sequence>MTKVFVVAAKRTPLGSFNGSLKSVPAAQLAAVAIKAAIKEAKIDPVNLDEVILGNVVGAGQGMGPGRQAAIYADIPQEVPAYSLNMVCGSGMKAVMDAASHIKAGDAELVVAAGAENMSQIPFCVSSKVRDGQKMGNLEMTDLLITDGLTDVFNNYHMGVTAENVVAKVGLNREQQDNFALASQQKAVAAIEQGKFVDEIVPVEVTVRRKTNVVDTDEYPKADATIEGLAKLRAAFKKEGGSVTAGNASGINDGASAIIVASEAAVEKYGLTPLAEIESYAQVGVAPEIMGLGPVTAVVKALDKADLKISDIGLFEFNEAFAGQALGVLHELADELDTQVEDLAERSNVNGGAIALGHPLGASGNRIIVSLLHEMRRRGTELGLATLCVGGGMGTAIVLKSV</sequence>
<evidence type="ECO:0000259" key="7">
    <source>
        <dbReference type="Pfam" id="PF02803"/>
    </source>
</evidence>
<dbReference type="InterPro" id="IPR020613">
    <property type="entry name" value="Thiolase_CS"/>
</dbReference>
<dbReference type="SUPFAM" id="SSF53901">
    <property type="entry name" value="Thiolase-like"/>
    <property type="match status" value="2"/>
</dbReference>
<dbReference type="PROSITE" id="PS00099">
    <property type="entry name" value="THIOLASE_3"/>
    <property type="match status" value="1"/>
</dbReference>
<dbReference type="GO" id="GO:0003988">
    <property type="term" value="F:acetyl-CoA C-acyltransferase activity"/>
    <property type="evidence" value="ECO:0007669"/>
    <property type="project" value="UniProtKB-ARBA"/>
</dbReference>
<evidence type="ECO:0000256" key="5">
    <source>
        <dbReference type="RuleBase" id="RU003557"/>
    </source>
</evidence>
<dbReference type="FunFam" id="3.40.47.10:FF:000010">
    <property type="entry name" value="Acetyl-CoA acetyltransferase (Thiolase)"/>
    <property type="match status" value="1"/>
</dbReference>
<dbReference type="RefSeq" id="WP_128784926.1">
    <property type="nucleotide sequence ID" value="NZ_JAKJSG010000029.1"/>
</dbReference>